<dbReference type="AlphaFoldDB" id="A0A8S1BGZ8"/>
<proteinExistence type="predicted"/>
<comment type="caution">
    <text evidence="1">The sequence shown here is derived from an EMBL/GenBank/DDBJ whole genome shotgun (WGS) entry which is preliminary data.</text>
</comment>
<accession>A0A8S1BGZ8</accession>
<sequence>MWLVGEGLCYVACGAVGVRAITDWLSALAVSGAALCGGSRDARAPPTPPSTFSRRLSCPKRYNTRVAF</sequence>
<dbReference type="EMBL" id="CADEBC010000858">
    <property type="protein sequence ID" value="CAB3261877.1"/>
    <property type="molecule type" value="Genomic_DNA"/>
</dbReference>
<organism evidence="1 2">
    <name type="scientific">Arctia plantaginis</name>
    <name type="common">Wood tiger moth</name>
    <name type="synonym">Phalaena plantaginis</name>
    <dbReference type="NCBI Taxonomy" id="874455"/>
    <lineage>
        <taxon>Eukaryota</taxon>
        <taxon>Metazoa</taxon>
        <taxon>Ecdysozoa</taxon>
        <taxon>Arthropoda</taxon>
        <taxon>Hexapoda</taxon>
        <taxon>Insecta</taxon>
        <taxon>Pterygota</taxon>
        <taxon>Neoptera</taxon>
        <taxon>Endopterygota</taxon>
        <taxon>Lepidoptera</taxon>
        <taxon>Glossata</taxon>
        <taxon>Ditrysia</taxon>
        <taxon>Noctuoidea</taxon>
        <taxon>Erebidae</taxon>
        <taxon>Arctiinae</taxon>
        <taxon>Arctia</taxon>
    </lineage>
</organism>
<reference evidence="1 2" key="1">
    <citation type="submission" date="2020-04" db="EMBL/GenBank/DDBJ databases">
        <authorList>
            <person name="Wallbank WR R."/>
            <person name="Pardo Diaz C."/>
            <person name="Kozak K."/>
            <person name="Martin S."/>
            <person name="Jiggins C."/>
            <person name="Moest M."/>
            <person name="Warren A I."/>
            <person name="Byers J.R.P. K."/>
            <person name="Montejo-Kovacevich G."/>
            <person name="Yen C E."/>
        </authorList>
    </citation>
    <scope>NUCLEOTIDE SEQUENCE [LARGE SCALE GENOMIC DNA]</scope>
</reference>
<dbReference type="Proteomes" id="UP000494106">
    <property type="component" value="Unassembled WGS sequence"/>
</dbReference>
<protein>
    <submittedName>
        <fullName evidence="1">Uncharacterized protein</fullName>
    </submittedName>
</protein>
<keyword evidence="2" id="KW-1185">Reference proteome</keyword>
<evidence type="ECO:0000313" key="2">
    <source>
        <dbReference type="Proteomes" id="UP000494106"/>
    </source>
</evidence>
<gene>
    <name evidence="1" type="ORF">APLA_LOCUS18224</name>
</gene>
<evidence type="ECO:0000313" key="1">
    <source>
        <dbReference type="EMBL" id="CAB3261877.1"/>
    </source>
</evidence>
<name>A0A8S1BGZ8_ARCPL</name>